<feature type="signal peptide" evidence="1">
    <location>
        <begin position="1"/>
        <end position="20"/>
    </location>
</feature>
<organism evidence="3 4">
    <name type="scientific">Orchesella dallaii</name>
    <dbReference type="NCBI Taxonomy" id="48710"/>
    <lineage>
        <taxon>Eukaryota</taxon>
        <taxon>Metazoa</taxon>
        <taxon>Ecdysozoa</taxon>
        <taxon>Arthropoda</taxon>
        <taxon>Hexapoda</taxon>
        <taxon>Collembola</taxon>
        <taxon>Entomobryomorpha</taxon>
        <taxon>Entomobryoidea</taxon>
        <taxon>Orchesellidae</taxon>
        <taxon>Orchesellinae</taxon>
        <taxon>Orchesella</taxon>
    </lineage>
</organism>
<keyword evidence="1" id="KW-0732">Signal</keyword>
<evidence type="ECO:0000313" key="4">
    <source>
        <dbReference type="Proteomes" id="UP001642540"/>
    </source>
</evidence>
<sequence>MNKLAIVALGLTAIFVTVQGHGRLRVPASTASLWRDAEFDHYNPPKDYDDNAGYCGGFWVQYSEQNGGKCGICGDAYDLPSPRPHEGGGTFGRGIITANYTAGQEIDVAIELTKSHLGYFEFRLCPHNNPLVPATQECLDQYLLPLADGSGTQYPIPTFDDGWYNIRLRLPEGLTCRQCVLQWHYRVGNSVGECEDGSWNMGCGDQETFRACADIGII</sequence>
<proteinExistence type="predicted"/>
<name>A0ABP1S388_9HEXA</name>
<protein>
    <recommendedName>
        <fullName evidence="2">Chitin-binding type-4 domain-containing protein</fullName>
    </recommendedName>
</protein>
<evidence type="ECO:0000313" key="3">
    <source>
        <dbReference type="EMBL" id="CAL8143130.1"/>
    </source>
</evidence>
<reference evidence="3 4" key="1">
    <citation type="submission" date="2024-08" db="EMBL/GenBank/DDBJ databases">
        <authorList>
            <person name="Cucini C."/>
            <person name="Frati F."/>
        </authorList>
    </citation>
    <scope>NUCLEOTIDE SEQUENCE [LARGE SCALE GENOMIC DNA]</scope>
</reference>
<dbReference type="Pfam" id="PF03067">
    <property type="entry name" value="LPMO_10"/>
    <property type="match status" value="1"/>
</dbReference>
<feature type="domain" description="Chitin-binding type-4" evidence="2">
    <location>
        <begin position="21"/>
        <end position="215"/>
    </location>
</feature>
<evidence type="ECO:0000256" key="1">
    <source>
        <dbReference type="SAM" id="SignalP"/>
    </source>
</evidence>
<dbReference type="PANTHER" id="PTHR21113:SF4">
    <property type="entry name" value="CHITIN-BINDING TYPE-4 DOMAIN-CONTAINING PROTEIN"/>
    <property type="match status" value="1"/>
</dbReference>
<dbReference type="EMBL" id="CAXLJM020000151">
    <property type="protein sequence ID" value="CAL8143130.1"/>
    <property type="molecule type" value="Genomic_DNA"/>
</dbReference>
<keyword evidence="4" id="KW-1185">Reference proteome</keyword>
<comment type="caution">
    <text evidence="3">The sequence shown here is derived from an EMBL/GenBank/DDBJ whole genome shotgun (WGS) entry which is preliminary data.</text>
</comment>
<evidence type="ECO:0000259" key="2">
    <source>
        <dbReference type="Pfam" id="PF03067"/>
    </source>
</evidence>
<gene>
    <name evidence="3" type="ORF">ODALV1_LOCUS29280</name>
</gene>
<feature type="chain" id="PRO_5046374326" description="Chitin-binding type-4 domain-containing protein" evidence="1">
    <location>
        <begin position="21"/>
        <end position="218"/>
    </location>
</feature>
<dbReference type="InterPro" id="IPR004302">
    <property type="entry name" value="Cellulose/chitin-bd_N"/>
</dbReference>
<dbReference type="Proteomes" id="UP001642540">
    <property type="component" value="Unassembled WGS sequence"/>
</dbReference>
<dbReference type="PANTHER" id="PTHR21113">
    <property type="entry name" value="AGAP001705-PA"/>
    <property type="match status" value="1"/>
</dbReference>
<accession>A0ABP1S388</accession>